<keyword evidence="5 7" id="KW-0226">DNA condensation</keyword>
<evidence type="ECO:0000259" key="8">
    <source>
        <dbReference type="Pfam" id="PF03882"/>
    </source>
</evidence>
<dbReference type="GO" id="GO:0006260">
    <property type="term" value="P:DNA replication"/>
    <property type="evidence" value="ECO:0007669"/>
    <property type="project" value="UniProtKB-UniRule"/>
</dbReference>
<dbReference type="Pfam" id="PF03882">
    <property type="entry name" value="WHD_KicB"/>
    <property type="match status" value="1"/>
</dbReference>
<gene>
    <name evidence="7" type="primary">mukF</name>
    <name evidence="11" type="ORF">A9B99_13215</name>
</gene>
<keyword evidence="4 7" id="KW-0106">Calcium</keyword>
<keyword evidence="1 7" id="KW-0963">Cytoplasm</keyword>
<evidence type="ECO:0000256" key="4">
    <source>
        <dbReference type="ARBA" id="ARBA00022837"/>
    </source>
</evidence>
<dbReference type="Pfam" id="PF17193">
    <property type="entry name" value="MukF_C"/>
    <property type="match status" value="1"/>
</dbReference>
<evidence type="ECO:0000256" key="2">
    <source>
        <dbReference type="ARBA" id="ARBA00022618"/>
    </source>
</evidence>
<dbReference type="InterPro" id="IPR033440">
    <property type="entry name" value="MukF_M"/>
</dbReference>
<dbReference type="Pfam" id="PF17192">
    <property type="entry name" value="MukF_M"/>
    <property type="match status" value="1"/>
</dbReference>
<dbReference type="Gene3D" id="1.20.58.590">
    <property type="entry name" value="Chromosome partition protein MukF, middle domain"/>
    <property type="match status" value="1"/>
</dbReference>
<dbReference type="SUPFAM" id="SSF46785">
    <property type="entry name" value="Winged helix' DNA-binding domain"/>
    <property type="match status" value="1"/>
</dbReference>
<evidence type="ECO:0000313" key="12">
    <source>
        <dbReference type="Proteomes" id="UP000078225"/>
    </source>
</evidence>
<keyword evidence="3 7" id="KW-0159">Chromosome partition</keyword>
<evidence type="ECO:0000313" key="11">
    <source>
        <dbReference type="EMBL" id="OAT75773.1"/>
    </source>
</evidence>
<comment type="caution">
    <text evidence="11">The sequence shown here is derived from an EMBL/GenBank/DDBJ whole genome shotgun (WGS) entry which is preliminary data.</text>
</comment>
<dbReference type="Gene3D" id="1.10.225.40">
    <property type="entry name" value="MukF, C-terminal domain"/>
    <property type="match status" value="1"/>
</dbReference>
<feature type="domain" description="Chromosome partition protein MukF C-terminal" evidence="10">
    <location>
        <begin position="283"/>
        <end position="440"/>
    </location>
</feature>
<dbReference type="Gene3D" id="1.10.10.10">
    <property type="entry name" value="Winged helix-like DNA-binding domain superfamily/Winged helix DNA-binding domain"/>
    <property type="match status" value="1"/>
</dbReference>
<keyword evidence="6 7" id="KW-0131">Cell cycle</keyword>
<dbReference type="GO" id="GO:0030261">
    <property type="term" value="P:chromosome condensation"/>
    <property type="evidence" value="ECO:0007669"/>
    <property type="project" value="UniProtKB-KW"/>
</dbReference>
<dbReference type="CDD" id="cd16335">
    <property type="entry name" value="MukF_N"/>
    <property type="match status" value="1"/>
</dbReference>
<sequence length="440" mass="50558">MSEFSQTVPELVAWARKNDFSISLPVDRLAFLLAIATLNGERLEGEMSEGELVDAFRYVSEAFEQASETLVMRANNAINDMVRQRLINRFTSEQAEGNAIYRLTPLGIGITDYYIRQREFSTLRLSMQLSIVAGELKRAADAADEGGDEFHWHRNVFAPLKYSVAEIFDSIDLTQRIMDEQQQQVKDDIAQLLNKDWRAAISSCELLLSETSGTLRELQDTLEAAGDKLQANLLQIQDAILGQDDLGFIERLIFDLQSKLDRIVSWGQQAIDLWIGYDRHIHKFIRTAIDMDKNRVFAQRLRQSVQNYFDAPWALTYANADRLFDMRDEEMSLRDDEVMGELPVDLEFEEFNEIREQLAAMIEQSLQVYKTRNLPLDLGVVMREYLAQYPRARHFDVARIVVDQAVRLGIAEADFTGLPAQWQLINDYGARVQAHVINKY</sequence>
<comment type="subunit">
    <text evidence="7">Interacts, and probably forms a ternary complex, with MukE and MukB via its C-terminal region. The complex formation is stimulated by calcium or magnesium. It is required for an interaction between MukE and MukB.</text>
</comment>
<comment type="function">
    <text evidence="7">Involved in chromosome condensation, segregation and cell cycle progression. May participate in facilitating chromosome segregation by condensation DNA from both sides of a centrally located replisome during cell division. Not required for mini-F plasmid partitioning. Probably acts via its interaction with MukB and MukE. Overexpression results in anucleate cells. It has a calcium binding activity.</text>
</comment>
<dbReference type="GO" id="GO:0005509">
    <property type="term" value="F:calcium ion binding"/>
    <property type="evidence" value="ECO:0007669"/>
    <property type="project" value="UniProtKB-UniRule"/>
</dbReference>
<dbReference type="InterPro" id="IPR033441">
    <property type="entry name" value="MukF_C"/>
</dbReference>
<dbReference type="InterPro" id="IPR005582">
    <property type="entry name" value="Chromosome_partition_MukF"/>
</dbReference>
<feature type="region of interest" description="Leucine-zipper" evidence="7">
    <location>
        <begin position="208"/>
        <end position="236"/>
    </location>
</feature>
<evidence type="ECO:0000256" key="3">
    <source>
        <dbReference type="ARBA" id="ARBA00022829"/>
    </source>
</evidence>
<dbReference type="STRING" id="1691903.A9B99_13215"/>
<evidence type="ECO:0000259" key="9">
    <source>
        <dbReference type="Pfam" id="PF17192"/>
    </source>
</evidence>
<dbReference type="EMBL" id="LYRP01000043">
    <property type="protein sequence ID" value="OAT75773.1"/>
    <property type="molecule type" value="Genomic_DNA"/>
</dbReference>
<dbReference type="GO" id="GO:0005737">
    <property type="term" value="C:cytoplasm"/>
    <property type="evidence" value="ECO:0007669"/>
    <property type="project" value="UniProtKB-UniRule"/>
</dbReference>
<reference evidence="12" key="1">
    <citation type="submission" date="2016-05" db="EMBL/GenBank/DDBJ databases">
        <authorList>
            <person name="Behera P."/>
            <person name="Vaishampayan P."/>
            <person name="Singh N."/>
            <person name="Raina V."/>
            <person name="Suar M."/>
            <person name="Pattnaik A."/>
            <person name="Rastogi G."/>
        </authorList>
    </citation>
    <scope>NUCLEOTIDE SEQUENCE [LARGE SCALE GENOMIC DNA]</scope>
    <source>
        <strain evidence="12">MP23</strain>
    </source>
</reference>
<evidence type="ECO:0000256" key="7">
    <source>
        <dbReference type="HAMAP-Rule" id="MF_01803"/>
    </source>
</evidence>
<organism evidence="11 12">
    <name type="scientific">Mangrovibacter phragmitis</name>
    <dbReference type="NCBI Taxonomy" id="1691903"/>
    <lineage>
        <taxon>Bacteria</taxon>
        <taxon>Pseudomonadati</taxon>
        <taxon>Pseudomonadota</taxon>
        <taxon>Gammaproteobacteria</taxon>
        <taxon>Enterobacterales</taxon>
        <taxon>Enterobacteriaceae</taxon>
        <taxon>Mangrovibacter</taxon>
    </lineage>
</organism>
<evidence type="ECO:0000259" key="10">
    <source>
        <dbReference type="Pfam" id="PF17193"/>
    </source>
</evidence>
<dbReference type="GO" id="GO:0051301">
    <property type="term" value="P:cell division"/>
    <property type="evidence" value="ECO:0007669"/>
    <property type="project" value="UniProtKB-KW"/>
</dbReference>
<dbReference type="Proteomes" id="UP000078225">
    <property type="component" value="Unassembled WGS sequence"/>
</dbReference>
<dbReference type="NCBIfam" id="NF003615">
    <property type="entry name" value="PRK05260.1"/>
    <property type="match status" value="1"/>
</dbReference>
<feature type="domain" description="Chromosome partition protein MukF winged-helix" evidence="8">
    <location>
        <begin position="3"/>
        <end position="117"/>
    </location>
</feature>
<proteinExistence type="inferred from homology"/>
<dbReference type="SUPFAM" id="SSF140570">
    <property type="entry name" value="MukF C-terminal domain-like"/>
    <property type="match status" value="1"/>
</dbReference>
<accession>A0A1B7L0H0</accession>
<evidence type="ECO:0000256" key="1">
    <source>
        <dbReference type="ARBA" id="ARBA00022490"/>
    </source>
</evidence>
<dbReference type="OrthoDB" id="6450805at2"/>
<dbReference type="InterPro" id="IPR033439">
    <property type="entry name" value="MukF_WHTH"/>
</dbReference>
<keyword evidence="12" id="KW-1185">Reference proteome</keyword>
<dbReference type="RefSeq" id="WP_064599996.1">
    <property type="nucleotide sequence ID" value="NZ_CP134782.1"/>
</dbReference>
<dbReference type="HAMAP" id="MF_01803">
    <property type="entry name" value="MukF"/>
    <property type="match status" value="1"/>
</dbReference>
<evidence type="ECO:0000256" key="5">
    <source>
        <dbReference type="ARBA" id="ARBA00023067"/>
    </source>
</evidence>
<feature type="domain" description="Chromosome partition protein MukF middle" evidence="9">
    <location>
        <begin position="121"/>
        <end position="281"/>
    </location>
</feature>
<dbReference type="AlphaFoldDB" id="A0A1B7L0H0"/>
<name>A0A1B7L0H0_9ENTR</name>
<comment type="similarity">
    <text evidence="7">Belongs to the MukF family.</text>
</comment>
<evidence type="ECO:0000256" key="6">
    <source>
        <dbReference type="ARBA" id="ARBA00023306"/>
    </source>
</evidence>
<dbReference type="InterPro" id="IPR036390">
    <property type="entry name" value="WH_DNA-bd_sf"/>
</dbReference>
<dbReference type="InterPro" id="IPR036141">
    <property type="entry name" value="MukF_M_sp"/>
</dbReference>
<dbReference type="GO" id="GO:0007059">
    <property type="term" value="P:chromosome segregation"/>
    <property type="evidence" value="ECO:0007669"/>
    <property type="project" value="UniProtKB-UniRule"/>
</dbReference>
<dbReference type="InterPro" id="IPR036388">
    <property type="entry name" value="WH-like_DNA-bd_sf"/>
</dbReference>
<dbReference type="PIRSF" id="PIRSF018282">
    <property type="entry name" value="MukF"/>
    <property type="match status" value="1"/>
</dbReference>
<dbReference type="CDD" id="cd16337">
    <property type="entry name" value="MukF_C"/>
    <property type="match status" value="1"/>
</dbReference>
<dbReference type="InterPro" id="IPR038198">
    <property type="entry name" value="MukF_C_sf"/>
</dbReference>
<keyword evidence="2 7" id="KW-0132">Cell division</keyword>
<protein>
    <recommendedName>
        <fullName evidence="7">Chromosome partition protein MukF</fullName>
    </recommendedName>
</protein>
<dbReference type="GO" id="GO:0009295">
    <property type="term" value="C:nucleoid"/>
    <property type="evidence" value="ECO:0007669"/>
    <property type="project" value="UniProtKB-SubCell"/>
</dbReference>
<comment type="subcellular location">
    <subcellularLocation>
        <location evidence="7">Cytoplasm</location>
        <location evidence="7">Nucleoid</location>
    </subcellularLocation>
    <text evidence="7">Restricted to the nucleoid region.</text>
</comment>